<dbReference type="SUPFAM" id="SSF52317">
    <property type="entry name" value="Class I glutamine amidotransferase-like"/>
    <property type="match status" value="1"/>
</dbReference>
<dbReference type="PROSITE" id="PS51273">
    <property type="entry name" value="GATASE_TYPE_1"/>
    <property type="match status" value="1"/>
</dbReference>
<dbReference type="RefSeq" id="WP_201329038.1">
    <property type="nucleotide sequence ID" value="NZ_HF571038.1"/>
</dbReference>
<proteinExistence type="predicted"/>
<dbReference type="InterPro" id="IPR029062">
    <property type="entry name" value="Class_I_gatase-like"/>
</dbReference>
<dbReference type="STRING" id="1193518.BN13_100013"/>
<protein>
    <submittedName>
        <fullName evidence="1">Uncharacterized protein</fullName>
    </submittedName>
</protein>
<sequence>MSPRPVIGISCYVEEVDRIPWRAQRSAVLPQMYVEHVQAAGGIAVVLPPREDVDPEMARAVLARLDGLMIAGGADVESSRYAAQPHSTAQAPRRDRDAWEIALADAADDLDLPTLGICRGMQVLAVAAGGAIEQHLPDRVGHDAHLPTPGTYAAHPVSVVPGTTLAGLLGEADLDVPTYHHQGVDAGSLDHTAYRISAWHADGTPEAMENPEARFRLAVQWHPEAGTDGRLFDAFVTAARERMDA</sequence>
<dbReference type="Proteomes" id="UP000035720">
    <property type="component" value="Unassembled WGS sequence"/>
</dbReference>
<dbReference type="InterPro" id="IPR044668">
    <property type="entry name" value="PuuD-like"/>
</dbReference>
<reference evidence="1 2" key="1">
    <citation type="journal article" date="2013" name="ISME J.">
        <title>A metabolic model for members of the genus Tetrasphaera involved in enhanced biological phosphorus removal.</title>
        <authorList>
            <person name="Kristiansen R."/>
            <person name="Nguyen H.T.T."/>
            <person name="Saunders A.M."/>
            <person name="Nielsen J.L."/>
            <person name="Wimmer R."/>
            <person name="Le V.Q."/>
            <person name="McIlroy S.J."/>
            <person name="Petrovski S."/>
            <person name="Seviour R.J."/>
            <person name="Calteau A."/>
            <person name="Nielsen K.L."/>
            <person name="Nielsen P.H."/>
        </authorList>
    </citation>
    <scope>NUCLEOTIDE SEQUENCE [LARGE SCALE GENOMIC DNA]</scope>
    <source>
        <strain evidence="1 2">Ben 74</strain>
    </source>
</reference>
<dbReference type="CDD" id="cd01745">
    <property type="entry name" value="GATase1_2"/>
    <property type="match status" value="1"/>
</dbReference>
<dbReference type="PANTHER" id="PTHR43235:SF1">
    <property type="entry name" value="GLUTAMINE AMIDOTRANSFERASE PB2B2.05-RELATED"/>
    <property type="match status" value="1"/>
</dbReference>
<dbReference type="PANTHER" id="PTHR43235">
    <property type="entry name" value="GLUTAMINE AMIDOTRANSFERASE PB2B2.05-RELATED"/>
    <property type="match status" value="1"/>
</dbReference>
<gene>
    <name evidence="1" type="ORF">BN13_100013</name>
</gene>
<dbReference type="Gene3D" id="3.40.50.880">
    <property type="match status" value="1"/>
</dbReference>
<dbReference type="EMBL" id="CAJC01000002">
    <property type="protein sequence ID" value="CCI51344.1"/>
    <property type="molecule type" value="Genomic_DNA"/>
</dbReference>
<dbReference type="InterPro" id="IPR011697">
    <property type="entry name" value="Peptidase_C26"/>
</dbReference>
<dbReference type="GO" id="GO:0033969">
    <property type="term" value="F:gamma-glutamyl-gamma-aminobutyrate hydrolase activity"/>
    <property type="evidence" value="ECO:0007669"/>
    <property type="project" value="TreeGrafter"/>
</dbReference>
<comment type="caution">
    <text evidence="1">The sequence shown here is derived from an EMBL/GenBank/DDBJ whole genome shotgun (WGS) entry which is preliminary data.</text>
</comment>
<evidence type="ECO:0000313" key="1">
    <source>
        <dbReference type="EMBL" id="CCI51344.1"/>
    </source>
</evidence>
<evidence type="ECO:0000313" key="2">
    <source>
        <dbReference type="Proteomes" id="UP000035720"/>
    </source>
</evidence>
<dbReference type="AlphaFoldDB" id="A0A077M484"/>
<dbReference type="Pfam" id="PF07722">
    <property type="entry name" value="Peptidase_C26"/>
    <property type="match status" value="1"/>
</dbReference>
<keyword evidence="2" id="KW-1185">Reference proteome</keyword>
<name>A0A077M484_9MICO</name>
<accession>A0A077M484</accession>
<dbReference type="GO" id="GO:0005829">
    <property type="term" value="C:cytosol"/>
    <property type="evidence" value="ECO:0007669"/>
    <property type="project" value="TreeGrafter"/>
</dbReference>
<organism evidence="1 2">
    <name type="scientific">Nostocoides jenkinsii Ben 74</name>
    <dbReference type="NCBI Taxonomy" id="1193518"/>
    <lineage>
        <taxon>Bacteria</taxon>
        <taxon>Bacillati</taxon>
        <taxon>Actinomycetota</taxon>
        <taxon>Actinomycetes</taxon>
        <taxon>Micrococcales</taxon>
        <taxon>Intrasporangiaceae</taxon>
        <taxon>Nostocoides</taxon>
    </lineage>
</organism>
<dbReference type="GO" id="GO:0006598">
    <property type="term" value="P:polyamine catabolic process"/>
    <property type="evidence" value="ECO:0007669"/>
    <property type="project" value="TreeGrafter"/>
</dbReference>